<accession>A0A9X0CW52</accession>
<dbReference type="InterPro" id="IPR028268">
    <property type="entry name" value="Pianissimo_fam"/>
</dbReference>
<dbReference type="GO" id="GO:0031932">
    <property type="term" value="C:TORC2 complex"/>
    <property type="evidence" value="ECO:0007669"/>
    <property type="project" value="InterPro"/>
</dbReference>
<name>A0A9X0CW52_9CNID</name>
<protein>
    <recommendedName>
        <fullName evidence="1">Rapamycin-insensitive companion of mTOR domain-containing protein</fullName>
    </recommendedName>
</protein>
<proteinExistence type="predicted"/>
<dbReference type="AlphaFoldDB" id="A0A9X0CW52"/>
<dbReference type="PANTHER" id="PTHR13298">
    <property type="entry name" value="CYTOSOLIC REGULATOR PIANISSIMO"/>
    <property type="match status" value="1"/>
</dbReference>
<sequence>MFKQYNNTYVRWVEELLAESLTSYVKQPDENTFTRRTNKRLVLKDAYLPPHLYGQLVQKKNGFKLLQRSNDVELFARTLRHWSQKQENKTCFYVLGLIAKTREGADILRELEWESVRHMGEDKWPVLETSVENKEEVIPLSYHVLEPPTVHQRQRRRKIATRESGFYDDRSGVYLGEESSSGNAPAIDSELPPAPGGILERLYSDAGYSMSSSTNKGAKLSSHRRNFSEGNFTGAIFSEKNIPEMFDVKRRAVSNVDRIGSHCSPLMNILQGTYVFPNEAWTDAISQNTL</sequence>
<dbReference type="SMART" id="SM01310">
    <property type="entry name" value="RICTOR_V"/>
    <property type="match status" value="1"/>
</dbReference>
<dbReference type="InterPro" id="IPR029452">
    <property type="entry name" value="RICTOR_V"/>
</dbReference>
<organism evidence="2 3">
    <name type="scientific">Desmophyllum pertusum</name>
    <dbReference type="NCBI Taxonomy" id="174260"/>
    <lineage>
        <taxon>Eukaryota</taxon>
        <taxon>Metazoa</taxon>
        <taxon>Cnidaria</taxon>
        <taxon>Anthozoa</taxon>
        <taxon>Hexacorallia</taxon>
        <taxon>Scleractinia</taxon>
        <taxon>Caryophylliina</taxon>
        <taxon>Caryophylliidae</taxon>
        <taxon>Desmophyllum</taxon>
    </lineage>
</organism>
<keyword evidence="3" id="KW-1185">Reference proteome</keyword>
<dbReference type="OrthoDB" id="271111at2759"/>
<dbReference type="PANTHER" id="PTHR13298:SF11">
    <property type="entry name" value="RAPAMYCIN-INSENSITIVE COMPANION OF MTOR"/>
    <property type="match status" value="1"/>
</dbReference>
<dbReference type="Proteomes" id="UP001163046">
    <property type="component" value="Unassembled WGS sequence"/>
</dbReference>
<dbReference type="Pfam" id="PF14668">
    <property type="entry name" value="RICTOR_V"/>
    <property type="match status" value="1"/>
</dbReference>
<feature type="domain" description="Rapamycin-insensitive companion of mTOR" evidence="1">
    <location>
        <begin position="56"/>
        <end position="115"/>
    </location>
</feature>
<evidence type="ECO:0000313" key="2">
    <source>
        <dbReference type="EMBL" id="KAJ7375614.1"/>
    </source>
</evidence>
<dbReference type="GO" id="GO:0038203">
    <property type="term" value="P:TORC2 signaling"/>
    <property type="evidence" value="ECO:0007669"/>
    <property type="project" value="TreeGrafter"/>
</dbReference>
<dbReference type="EMBL" id="MU826629">
    <property type="protein sequence ID" value="KAJ7375614.1"/>
    <property type="molecule type" value="Genomic_DNA"/>
</dbReference>
<dbReference type="GO" id="GO:0051897">
    <property type="term" value="P:positive regulation of phosphatidylinositol 3-kinase/protein kinase B signal transduction"/>
    <property type="evidence" value="ECO:0007669"/>
    <property type="project" value="TreeGrafter"/>
</dbReference>
<evidence type="ECO:0000313" key="3">
    <source>
        <dbReference type="Proteomes" id="UP001163046"/>
    </source>
</evidence>
<comment type="caution">
    <text evidence="2">The sequence shown here is derived from an EMBL/GenBank/DDBJ whole genome shotgun (WGS) entry which is preliminary data.</text>
</comment>
<gene>
    <name evidence="2" type="ORF">OS493_040045</name>
</gene>
<dbReference type="GO" id="GO:0043539">
    <property type="term" value="F:protein serine/threonine kinase activator activity"/>
    <property type="evidence" value="ECO:0007669"/>
    <property type="project" value="TreeGrafter"/>
</dbReference>
<reference evidence="2" key="1">
    <citation type="submission" date="2023-01" db="EMBL/GenBank/DDBJ databases">
        <title>Genome assembly of the deep-sea coral Lophelia pertusa.</title>
        <authorList>
            <person name="Herrera S."/>
            <person name="Cordes E."/>
        </authorList>
    </citation>
    <scope>NUCLEOTIDE SEQUENCE</scope>
    <source>
        <strain evidence="2">USNM1676648</strain>
        <tissue evidence="2">Polyp</tissue>
    </source>
</reference>
<evidence type="ECO:0000259" key="1">
    <source>
        <dbReference type="SMART" id="SM01310"/>
    </source>
</evidence>